<dbReference type="InterPro" id="IPR025383">
    <property type="entry name" value="MrpA_C/MbhD"/>
</dbReference>
<evidence type="ECO:0000259" key="18">
    <source>
        <dbReference type="Pfam" id="PF20501"/>
    </source>
</evidence>
<dbReference type="GO" id="GO:1902600">
    <property type="term" value="P:proton transmembrane transport"/>
    <property type="evidence" value="ECO:0007669"/>
    <property type="project" value="UniProtKB-KW"/>
</dbReference>
<dbReference type="PRINTS" id="PR01434">
    <property type="entry name" value="NADHDHGNASE5"/>
</dbReference>
<dbReference type="Pfam" id="PF00361">
    <property type="entry name" value="Proton_antipo_M"/>
    <property type="match status" value="1"/>
</dbReference>
<dbReference type="NCBIfam" id="NF009285">
    <property type="entry name" value="PRK12645.1"/>
    <property type="match status" value="1"/>
</dbReference>
<evidence type="ECO:0000256" key="11">
    <source>
        <dbReference type="ARBA" id="ARBA00023136"/>
    </source>
</evidence>
<organism evidence="19 20">
    <name type="scientific">Geomicrobium halophilum</name>
    <dbReference type="NCBI Taxonomy" id="549000"/>
    <lineage>
        <taxon>Bacteria</taxon>
        <taxon>Bacillati</taxon>
        <taxon>Bacillota</taxon>
        <taxon>Bacilli</taxon>
        <taxon>Bacillales</taxon>
        <taxon>Geomicrobium</taxon>
    </lineage>
</organism>
<comment type="similarity">
    <text evidence="2">Belongs to the CPA3 antiporters (TC 2.A.63) subunit A family.</text>
</comment>
<feature type="transmembrane region" description="Helical" evidence="14">
    <location>
        <begin position="776"/>
        <end position="795"/>
    </location>
</feature>
<dbReference type="Pfam" id="PF00662">
    <property type="entry name" value="Proton_antipo_N"/>
    <property type="match status" value="1"/>
</dbReference>
<evidence type="ECO:0000256" key="8">
    <source>
        <dbReference type="ARBA" id="ARBA00022989"/>
    </source>
</evidence>
<protein>
    <submittedName>
        <fullName evidence="19">Multicomponent Na+:H+ antiporter subunit A</fullName>
    </submittedName>
</protein>
<feature type="transmembrane region" description="Helical" evidence="14">
    <location>
        <begin position="373"/>
        <end position="397"/>
    </location>
</feature>
<keyword evidence="12" id="KW-0739">Sodium transport</keyword>
<dbReference type="InterPro" id="IPR005663">
    <property type="entry name" value="MrpA/MnhA1/PhaAB"/>
</dbReference>
<feature type="transmembrane region" description="Helical" evidence="14">
    <location>
        <begin position="6"/>
        <end position="25"/>
    </location>
</feature>
<dbReference type="GO" id="GO:0006814">
    <property type="term" value="P:sodium ion transport"/>
    <property type="evidence" value="ECO:0007669"/>
    <property type="project" value="UniProtKB-KW"/>
</dbReference>
<evidence type="ECO:0000256" key="6">
    <source>
        <dbReference type="ARBA" id="ARBA00022692"/>
    </source>
</evidence>
<feature type="transmembrane region" description="Helical" evidence="14">
    <location>
        <begin position="678"/>
        <end position="699"/>
    </location>
</feature>
<keyword evidence="11 14" id="KW-0472">Membrane</keyword>
<feature type="transmembrane region" description="Helical" evidence="14">
    <location>
        <begin position="472"/>
        <end position="495"/>
    </location>
</feature>
<dbReference type="InterPro" id="IPR001750">
    <property type="entry name" value="ND/Mrp_TM"/>
</dbReference>
<dbReference type="GO" id="GO:0005886">
    <property type="term" value="C:plasma membrane"/>
    <property type="evidence" value="ECO:0007669"/>
    <property type="project" value="UniProtKB-SubCell"/>
</dbReference>
<evidence type="ECO:0000256" key="2">
    <source>
        <dbReference type="ARBA" id="ARBA00008483"/>
    </source>
</evidence>
<dbReference type="PANTHER" id="PTHR43373">
    <property type="entry name" value="NA(+)/H(+) ANTIPORTER SUBUNIT"/>
    <property type="match status" value="1"/>
</dbReference>
<keyword evidence="6 13" id="KW-0812">Transmembrane</keyword>
<feature type="transmembrane region" description="Helical" evidence="14">
    <location>
        <begin position="112"/>
        <end position="128"/>
    </location>
</feature>
<keyword evidence="3" id="KW-0813">Transport</keyword>
<feature type="domain" description="NADH:quinone oxidoreductase/Mrp antiporter transmembrane" evidence="15">
    <location>
        <begin position="129"/>
        <end position="422"/>
    </location>
</feature>
<dbReference type="RefSeq" id="WP_184402737.1">
    <property type="nucleotide sequence ID" value="NZ_JACHHJ010000001.1"/>
</dbReference>
<feature type="transmembrane region" description="Helical" evidence="14">
    <location>
        <begin position="273"/>
        <end position="290"/>
    </location>
</feature>
<evidence type="ECO:0000256" key="12">
    <source>
        <dbReference type="ARBA" id="ARBA00023201"/>
    </source>
</evidence>
<evidence type="ECO:0000256" key="14">
    <source>
        <dbReference type="SAM" id="Phobius"/>
    </source>
</evidence>
<dbReference type="Pfam" id="PF20501">
    <property type="entry name" value="MbhE"/>
    <property type="match status" value="1"/>
</dbReference>
<dbReference type="NCBIfam" id="TIGR00940">
    <property type="entry name" value="2a6301s01"/>
    <property type="match status" value="1"/>
</dbReference>
<dbReference type="EMBL" id="JACHHJ010000001">
    <property type="protein sequence ID" value="MBB6448799.1"/>
    <property type="molecule type" value="Genomic_DNA"/>
</dbReference>
<keyword evidence="8 14" id="KW-1133">Transmembrane helix</keyword>
<feature type="domain" description="MrpA C-terminal/MbhD" evidence="17">
    <location>
        <begin position="636"/>
        <end position="701"/>
    </location>
</feature>
<reference evidence="19 20" key="1">
    <citation type="submission" date="2020-08" db="EMBL/GenBank/DDBJ databases">
        <title>Genomic Encyclopedia of Type Strains, Phase IV (KMG-IV): sequencing the most valuable type-strain genomes for metagenomic binning, comparative biology and taxonomic classification.</title>
        <authorList>
            <person name="Goeker M."/>
        </authorList>
    </citation>
    <scope>NUCLEOTIDE SEQUENCE [LARGE SCALE GENOMIC DNA]</scope>
    <source>
        <strain evidence="19 20">DSM 21769</strain>
    </source>
</reference>
<feature type="domain" description="MrpA C-terminal/MbhE" evidence="18">
    <location>
        <begin position="716"/>
        <end position="794"/>
    </location>
</feature>
<keyword evidence="10" id="KW-0406">Ion transport</keyword>
<comment type="subcellular location">
    <subcellularLocation>
        <location evidence="1">Cell membrane</location>
        <topology evidence="1">Multi-pass membrane protein</topology>
    </subcellularLocation>
    <subcellularLocation>
        <location evidence="13">Membrane</location>
        <topology evidence="13">Multi-pass membrane protein</topology>
    </subcellularLocation>
</comment>
<evidence type="ECO:0000256" key="13">
    <source>
        <dbReference type="RuleBase" id="RU000320"/>
    </source>
</evidence>
<feature type="transmembrane region" description="Helical" evidence="14">
    <location>
        <begin position="655"/>
        <end position="672"/>
    </location>
</feature>
<dbReference type="GO" id="GO:0015297">
    <property type="term" value="F:antiporter activity"/>
    <property type="evidence" value="ECO:0007669"/>
    <property type="project" value="UniProtKB-KW"/>
</dbReference>
<accession>A0A841PJ94</accession>
<feature type="transmembrane region" description="Helical" evidence="14">
    <location>
        <begin position="208"/>
        <end position="233"/>
    </location>
</feature>
<sequence length="803" mass="88885">MSLMHWAILLPFIFAIFVPILYKYIRPVHTGWFVLIIPTVLFLYFLPYISSIANGETFYEAVPWVPSLGIDFAAFLDGWSLLFVLLITGIGALVVLYSIYYLDKKHEAIHNFYVYLLLFMGAMLGVVLSDNLIVLYVFWELTSLSSTLLISYWFQRDASIAGAQKSLNITVFGGFAMLAGFALLYVITGTFSIQEMIGQADVVINHELFLPTMILILLGAFTKSAQFPFHIWLPDAMEAPTPVSAYLHSATMVKAGIYLVARFTPVFGGAPEWFWVISGFGLFTLLWGSLSAIRQKDLKGLLAYSTISQLGMVMCLLGLGSAALYFDEANELYTVAILAAVFHLFNHATFKGSLFMCAGIVDHETGTRDIRSLGGLMLVMPATATISLIGAASMAGLPPFNGFLSKEHFFMAITDATQYGIFNMETAGMLFPVIGWVASVFTFVYCCIFFFKTFAGPFNADRFAKTVHEAPVGMLISPAILGLIVITVGLFPNLLSQSIIEPSMASILNGLPMDNEAFAVDIEHWHGFSAELFMTIGVIAFGSLIYVSMGKWKELSIYKKSEDVFSPLYDSSISGLIKGSQKITNVQMTGRLRDYFAYISVFFLIVVGWTMIRYDAFAIDLQYISEVNSFEVALVVLLLVSVLSLPFIQQRVAAIVMLGFIGFLIALFFVNLRSADLALTQLLIETVLVILFMLAFYHLPELRKETKRLTFNWTNALISFGVGLMVTLVAFSAFTFGQENDFSPISEYYIENSADLAGGYNMVNVVLVDFRGLDTVLEVLVLGIAALAVIAVIRLKLKEGDDV</sequence>
<feature type="transmembrane region" description="Helical" evidence="14">
    <location>
        <begin position="332"/>
        <end position="361"/>
    </location>
</feature>
<dbReference type="InterPro" id="IPR046806">
    <property type="entry name" value="MrpA_C/MbhE"/>
</dbReference>
<feature type="transmembrane region" description="Helical" evidence="14">
    <location>
        <begin position="32"/>
        <end position="53"/>
    </location>
</feature>
<keyword evidence="9" id="KW-0915">Sodium</keyword>
<evidence type="ECO:0000259" key="16">
    <source>
        <dbReference type="Pfam" id="PF00662"/>
    </source>
</evidence>
<comment type="caution">
    <text evidence="19">The sequence shown here is derived from an EMBL/GenBank/DDBJ whole genome shotgun (WGS) entry which is preliminary data.</text>
</comment>
<dbReference type="AlphaFoldDB" id="A0A841PJ94"/>
<evidence type="ECO:0000259" key="17">
    <source>
        <dbReference type="Pfam" id="PF13244"/>
    </source>
</evidence>
<dbReference type="InterPro" id="IPR001516">
    <property type="entry name" value="Proton_antipo_N"/>
</dbReference>
<evidence type="ECO:0000256" key="1">
    <source>
        <dbReference type="ARBA" id="ARBA00004651"/>
    </source>
</evidence>
<evidence type="ECO:0000256" key="4">
    <source>
        <dbReference type="ARBA" id="ARBA00022449"/>
    </source>
</evidence>
<feature type="transmembrane region" description="Helical" evidence="14">
    <location>
        <begin position="429"/>
        <end position="451"/>
    </location>
</feature>
<evidence type="ECO:0000256" key="3">
    <source>
        <dbReference type="ARBA" id="ARBA00022448"/>
    </source>
</evidence>
<feature type="transmembrane region" description="Helical" evidence="14">
    <location>
        <begin position="302"/>
        <end position="326"/>
    </location>
</feature>
<feature type="transmembrane region" description="Helical" evidence="14">
    <location>
        <begin position="166"/>
        <end position="188"/>
    </location>
</feature>
<evidence type="ECO:0000313" key="19">
    <source>
        <dbReference type="EMBL" id="MBB6448799.1"/>
    </source>
</evidence>
<evidence type="ECO:0000256" key="7">
    <source>
        <dbReference type="ARBA" id="ARBA00022781"/>
    </source>
</evidence>
<gene>
    <name evidence="19" type="ORF">HNR44_000748</name>
</gene>
<evidence type="ECO:0000256" key="9">
    <source>
        <dbReference type="ARBA" id="ARBA00023053"/>
    </source>
</evidence>
<feature type="transmembrane region" description="Helical" evidence="14">
    <location>
        <begin position="632"/>
        <end position="648"/>
    </location>
</feature>
<keyword evidence="20" id="KW-1185">Reference proteome</keyword>
<feature type="transmembrane region" description="Helical" evidence="14">
    <location>
        <begin position="595"/>
        <end position="612"/>
    </location>
</feature>
<keyword evidence="7" id="KW-0375">Hydrogen ion transport</keyword>
<evidence type="ECO:0000259" key="15">
    <source>
        <dbReference type="Pfam" id="PF00361"/>
    </source>
</evidence>
<evidence type="ECO:0000256" key="10">
    <source>
        <dbReference type="ARBA" id="ARBA00023065"/>
    </source>
</evidence>
<dbReference type="Pfam" id="PF13244">
    <property type="entry name" value="MbhD"/>
    <property type="match status" value="1"/>
</dbReference>
<feature type="transmembrane region" description="Helical" evidence="14">
    <location>
        <begin position="711"/>
        <end position="734"/>
    </location>
</feature>
<dbReference type="Proteomes" id="UP000568839">
    <property type="component" value="Unassembled WGS sequence"/>
</dbReference>
<evidence type="ECO:0000313" key="20">
    <source>
        <dbReference type="Proteomes" id="UP000568839"/>
    </source>
</evidence>
<feature type="transmembrane region" description="Helical" evidence="14">
    <location>
        <begin position="245"/>
        <end position="261"/>
    </location>
</feature>
<feature type="domain" description="NADH-Ubiquinone oxidoreductase (complex I) chain 5 N-terminal" evidence="16">
    <location>
        <begin position="67"/>
        <end position="113"/>
    </location>
</feature>
<feature type="transmembrane region" description="Helical" evidence="14">
    <location>
        <begin position="532"/>
        <end position="549"/>
    </location>
</feature>
<name>A0A841PJ94_9BACL</name>
<keyword evidence="4" id="KW-0050">Antiport</keyword>
<keyword evidence="5" id="KW-1003">Cell membrane</keyword>
<feature type="transmembrane region" description="Helical" evidence="14">
    <location>
        <begin position="73"/>
        <end position="100"/>
    </location>
</feature>
<dbReference type="PANTHER" id="PTHR43373:SF1">
    <property type="entry name" value="NA(+)_H(+) ANTIPORTER SUBUNIT A"/>
    <property type="match status" value="1"/>
</dbReference>
<proteinExistence type="inferred from homology"/>
<dbReference type="InterPro" id="IPR050616">
    <property type="entry name" value="CPA3_Na-H_Antiporter_A"/>
</dbReference>
<evidence type="ECO:0000256" key="5">
    <source>
        <dbReference type="ARBA" id="ARBA00022475"/>
    </source>
</evidence>
<feature type="transmembrane region" description="Helical" evidence="14">
    <location>
        <begin position="134"/>
        <end position="154"/>
    </location>
</feature>